<comment type="caution">
    <text evidence="1">The sequence shown here is derived from an EMBL/GenBank/DDBJ whole genome shotgun (WGS) entry which is preliminary data.</text>
</comment>
<dbReference type="AlphaFoldDB" id="A0AAV7RNL9"/>
<dbReference type="EMBL" id="JANPWB010000009">
    <property type="protein sequence ID" value="KAJ1153206.1"/>
    <property type="molecule type" value="Genomic_DNA"/>
</dbReference>
<keyword evidence="2" id="KW-1185">Reference proteome</keyword>
<evidence type="ECO:0000313" key="1">
    <source>
        <dbReference type="EMBL" id="KAJ1153206.1"/>
    </source>
</evidence>
<organism evidence="1 2">
    <name type="scientific">Pleurodeles waltl</name>
    <name type="common">Iberian ribbed newt</name>
    <dbReference type="NCBI Taxonomy" id="8319"/>
    <lineage>
        <taxon>Eukaryota</taxon>
        <taxon>Metazoa</taxon>
        <taxon>Chordata</taxon>
        <taxon>Craniata</taxon>
        <taxon>Vertebrata</taxon>
        <taxon>Euteleostomi</taxon>
        <taxon>Amphibia</taxon>
        <taxon>Batrachia</taxon>
        <taxon>Caudata</taxon>
        <taxon>Salamandroidea</taxon>
        <taxon>Salamandridae</taxon>
        <taxon>Pleurodelinae</taxon>
        <taxon>Pleurodeles</taxon>
    </lineage>
</organism>
<dbReference type="Proteomes" id="UP001066276">
    <property type="component" value="Chromosome 5"/>
</dbReference>
<reference evidence="1" key="1">
    <citation type="journal article" date="2022" name="bioRxiv">
        <title>Sequencing and chromosome-scale assembly of the giantPleurodeles waltlgenome.</title>
        <authorList>
            <person name="Brown T."/>
            <person name="Elewa A."/>
            <person name="Iarovenko S."/>
            <person name="Subramanian E."/>
            <person name="Araus A.J."/>
            <person name="Petzold A."/>
            <person name="Susuki M."/>
            <person name="Suzuki K.-i.T."/>
            <person name="Hayashi T."/>
            <person name="Toyoda A."/>
            <person name="Oliveira C."/>
            <person name="Osipova E."/>
            <person name="Leigh N.D."/>
            <person name="Simon A."/>
            <person name="Yun M.H."/>
        </authorList>
    </citation>
    <scope>NUCLEOTIDE SEQUENCE</scope>
    <source>
        <strain evidence="1">20211129_DDA</strain>
        <tissue evidence="1">Liver</tissue>
    </source>
</reference>
<proteinExistence type="predicted"/>
<accession>A0AAV7RNL9</accession>
<protein>
    <submittedName>
        <fullName evidence="1">Uncharacterized protein</fullName>
    </submittedName>
</protein>
<evidence type="ECO:0000313" key="2">
    <source>
        <dbReference type="Proteomes" id="UP001066276"/>
    </source>
</evidence>
<name>A0AAV7RNL9_PLEWA</name>
<gene>
    <name evidence="1" type="ORF">NDU88_005967</name>
</gene>
<sequence length="70" mass="8046">MQVLEPDQTDDQLTRPQQWEHKMLPVGDVKLACPRVRPTLGPLPKTPARLRAAGTTRNRPWFWQMVGSKL</sequence>